<dbReference type="SMART" id="SM01016">
    <property type="entry name" value="Arg_tRNA_synt_N"/>
    <property type="match status" value="1"/>
</dbReference>
<comment type="caution">
    <text evidence="9">The sequence shown here is derived from an EMBL/GenBank/DDBJ whole genome shotgun (WGS) entry which is preliminary data.</text>
</comment>
<dbReference type="Gene3D" id="3.30.1360.70">
    <property type="entry name" value="Arginyl tRNA synthetase N-terminal domain"/>
    <property type="match status" value="1"/>
</dbReference>
<evidence type="ECO:0000313" key="10">
    <source>
        <dbReference type="Proteomes" id="UP001156389"/>
    </source>
</evidence>
<evidence type="ECO:0000259" key="8">
    <source>
        <dbReference type="SMART" id="SM01016"/>
    </source>
</evidence>
<dbReference type="Pfam" id="PF05746">
    <property type="entry name" value="DALR_1"/>
    <property type="match status" value="1"/>
</dbReference>
<dbReference type="GO" id="GO:0016874">
    <property type="term" value="F:ligase activity"/>
    <property type="evidence" value="ECO:0007669"/>
    <property type="project" value="UniProtKB-KW"/>
</dbReference>
<dbReference type="InterPro" id="IPR005148">
    <property type="entry name" value="Arg-tRNA-synth_N"/>
</dbReference>
<name>A0ABT2JY40_9ACTN</name>
<reference evidence="9 10" key="1">
    <citation type="submission" date="2021-10" db="EMBL/GenBank/DDBJ databases">
        <title>Streptomyces gossypii sp. nov., isolated from soil collected from cotton field.</title>
        <authorList>
            <person name="Ge X."/>
            <person name="Chen X."/>
            <person name="Liu W."/>
        </authorList>
    </citation>
    <scope>NUCLEOTIDE SEQUENCE [LARGE SCALE GENOMIC DNA]</scope>
    <source>
        <strain evidence="9 10">N2-109</strain>
    </source>
</reference>
<feature type="domain" description="Arginyl tRNA synthetase N-terminal" evidence="8">
    <location>
        <begin position="4"/>
        <end position="88"/>
    </location>
</feature>
<evidence type="ECO:0000313" key="9">
    <source>
        <dbReference type="EMBL" id="MCT2592369.1"/>
    </source>
</evidence>
<dbReference type="InterPro" id="IPR008909">
    <property type="entry name" value="DALR_anticod-bd"/>
</dbReference>
<organism evidence="9 10">
    <name type="scientific">Streptomyces gossypii</name>
    <dbReference type="NCBI Taxonomy" id="2883101"/>
    <lineage>
        <taxon>Bacteria</taxon>
        <taxon>Bacillati</taxon>
        <taxon>Actinomycetota</taxon>
        <taxon>Actinomycetes</taxon>
        <taxon>Kitasatosporales</taxon>
        <taxon>Streptomycetaceae</taxon>
        <taxon>Streptomyces</taxon>
    </lineage>
</organism>
<proteinExistence type="predicted"/>
<dbReference type="EMBL" id="JAJAGO010000010">
    <property type="protein sequence ID" value="MCT2592369.1"/>
    <property type="molecule type" value="Genomic_DNA"/>
</dbReference>
<evidence type="ECO:0000256" key="5">
    <source>
        <dbReference type="ARBA" id="ARBA00049339"/>
    </source>
</evidence>
<dbReference type="PANTHER" id="PTHR11956:SF5">
    <property type="entry name" value="ARGININE--TRNA LIGASE, CYTOPLASMIC"/>
    <property type="match status" value="1"/>
</dbReference>
<dbReference type="Pfam" id="PF03485">
    <property type="entry name" value="Arg_tRNA_synt_N"/>
    <property type="match status" value="1"/>
</dbReference>
<dbReference type="Proteomes" id="UP001156389">
    <property type="component" value="Unassembled WGS sequence"/>
</dbReference>
<keyword evidence="10" id="KW-1185">Reference proteome</keyword>
<dbReference type="EC" id="6.1.1.19" evidence="1"/>
<comment type="catalytic activity">
    <reaction evidence="5">
        <text>tRNA(Arg) + L-arginine + ATP = L-arginyl-tRNA(Arg) + AMP + diphosphate</text>
        <dbReference type="Rhea" id="RHEA:20301"/>
        <dbReference type="Rhea" id="RHEA-COMP:9658"/>
        <dbReference type="Rhea" id="RHEA-COMP:9673"/>
        <dbReference type="ChEBI" id="CHEBI:30616"/>
        <dbReference type="ChEBI" id="CHEBI:32682"/>
        <dbReference type="ChEBI" id="CHEBI:33019"/>
        <dbReference type="ChEBI" id="CHEBI:78442"/>
        <dbReference type="ChEBI" id="CHEBI:78513"/>
        <dbReference type="ChEBI" id="CHEBI:456215"/>
        <dbReference type="EC" id="6.1.1.19"/>
    </reaction>
</comment>
<evidence type="ECO:0000256" key="1">
    <source>
        <dbReference type="ARBA" id="ARBA00012837"/>
    </source>
</evidence>
<dbReference type="Gene3D" id="1.10.730.10">
    <property type="entry name" value="Isoleucyl-tRNA Synthetase, Domain 1"/>
    <property type="match status" value="1"/>
</dbReference>
<dbReference type="RefSeq" id="WP_260219697.1">
    <property type="nucleotide sequence ID" value="NZ_JAJAGO010000010.1"/>
</dbReference>
<keyword evidence="3" id="KW-0547">Nucleotide-binding</keyword>
<keyword evidence="4" id="KW-0067">ATP-binding</keyword>
<gene>
    <name evidence="9" type="ORF">LHJ74_21095</name>
</gene>
<dbReference type="SUPFAM" id="SSF55190">
    <property type="entry name" value="Arginyl-tRNA synthetase (ArgRS), N-terminal 'additional' domain"/>
    <property type="match status" value="1"/>
</dbReference>
<accession>A0ABT2JY40</accession>
<dbReference type="InterPro" id="IPR001278">
    <property type="entry name" value="Arg-tRNA-ligase"/>
</dbReference>
<dbReference type="SMART" id="SM00836">
    <property type="entry name" value="DALR_1"/>
    <property type="match status" value="1"/>
</dbReference>
<evidence type="ECO:0000256" key="6">
    <source>
        <dbReference type="SAM" id="MobiDB-lite"/>
    </source>
</evidence>
<sequence length="297" mass="30957">MTPAQLSRTVLLSLHGVADDAGWPVDLPERVVVESPPRRGSGDYATGVLLRLGRRGRGFAGPLAVRLGRERGIGRVEITGPGFVNVTLNGVGRAELVTALVREGARARKGIGSPEAEARDDASPVEDEDDSPAEDAARWAAATTATTATATTPADLLVRTHANPLFRVQYAHARARALLRNGAALGVEPVHQRGSGPHGGPHGGYAYDHPAERALLALLADHDRVARATAVPPGAHARHLTAVADAFFDVHDACPPLPQGDRKPKAAHRCRLALAEAVGTVLAGGLTQLGVTAPAHL</sequence>
<feature type="domain" description="DALR anticodon binding" evidence="7">
    <location>
        <begin position="168"/>
        <end position="297"/>
    </location>
</feature>
<feature type="region of interest" description="Disordered" evidence="6">
    <location>
        <begin position="108"/>
        <end position="145"/>
    </location>
</feature>
<dbReference type="SUPFAM" id="SSF47323">
    <property type="entry name" value="Anticodon-binding domain of a subclass of class I aminoacyl-tRNA synthetases"/>
    <property type="match status" value="1"/>
</dbReference>
<dbReference type="PANTHER" id="PTHR11956">
    <property type="entry name" value="ARGINYL-TRNA SYNTHETASE"/>
    <property type="match status" value="1"/>
</dbReference>
<evidence type="ECO:0000259" key="7">
    <source>
        <dbReference type="SMART" id="SM00836"/>
    </source>
</evidence>
<dbReference type="InterPro" id="IPR009080">
    <property type="entry name" value="tRNAsynth_Ia_anticodon-bd"/>
</dbReference>
<keyword evidence="2 9" id="KW-0436">Ligase</keyword>
<feature type="compositionally biased region" description="Acidic residues" evidence="6">
    <location>
        <begin position="123"/>
        <end position="133"/>
    </location>
</feature>
<protein>
    <recommendedName>
        <fullName evidence="1">arginine--tRNA ligase</fullName>
        <ecNumber evidence="1">6.1.1.19</ecNumber>
    </recommendedName>
</protein>
<evidence type="ECO:0000256" key="2">
    <source>
        <dbReference type="ARBA" id="ARBA00022598"/>
    </source>
</evidence>
<evidence type="ECO:0000256" key="3">
    <source>
        <dbReference type="ARBA" id="ARBA00022741"/>
    </source>
</evidence>
<dbReference type="InterPro" id="IPR036695">
    <property type="entry name" value="Arg-tRNA-synth_N_sf"/>
</dbReference>
<evidence type="ECO:0000256" key="4">
    <source>
        <dbReference type="ARBA" id="ARBA00022840"/>
    </source>
</evidence>